<evidence type="ECO:0000313" key="1">
    <source>
        <dbReference type="EMBL" id="KAA5414956.1"/>
    </source>
</evidence>
<accession>A0A6L3JW29</accession>
<dbReference type="EMBL" id="VVYX01000034">
    <property type="protein sequence ID" value="KAA5414956.1"/>
    <property type="molecule type" value="Genomic_DNA"/>
</dbReference>
<proteinExistence type="predicted"/>
<evidence type="ECO:0000313" key="2">
    <source>
        <dbReference type="Proteomes" id="UP000482653"/>
    </source>
</evidence>
<reference evidence="1 2" key="1">
    <citation type="journal article" date="2019" name="Nat. Med.">
        <title>A library of human gut bacterial isolates paired with longitudinal multiomics data enables mechanistic microbiome research.</title>
        <authorList>
            <person name="Poyet M."/>
            <person name="Groussin M."/>
            <person name="Gibbons S.M."/>
            <person name="Avila-Pacheco J."/>
            <person name="Jiang X."/>
            <person name="Kearney S.M."/>
            <person name="Perrotta A.R."/>
            <person name="Berdy B."/>
            <person name="Zhao S."/>
            <person name="Lieberman T.D."/>
            <person name="Swanson P.K."/>
            <person name="Smith M."/>
            <person name="Roesemann S."/>
            <person name="Alexander J.E."/>
            <person name="Rich S.A."/>
            <person name="Livny J."/>
            <person name="Vlamakis H."/>
            <person name="Clish C."/>
            <person name="Bullock K."/>
            <person name="Deik A."/>
            <person name="Scott J."/>
            <person name="Pierce K.A."/>
            <person name="Xavier R.J."/>
            <person name="Alm E.J."/>
        </authorList>
    </citation>
    <scope>NUCLEOTIDE SEQUENCE [LARGE SCALE GENOMIC DNA]</scope>
    <source>
        <strain evidence="1 2">BIOML-A8</strain>
    </source>
</reference>
<dbReference type="Proteomes" id="UP000482653">
    <property type="component" value="Unassembled WGS sequence"/>
</dbReference>
<dbReference type="RefSeq" id="WP_149947935.1">
    <property type="nucleotide sequence ID" value="NZ_JBBNMF010000021.1"/>
</dbReference>
<organism evidence="1 2">
    <name type="scientific">Bacteroides cellulosilyticus</name>
    <dbReference type="NCBI Taxonomy" id="246787"/>
    <lineage>
        <taxon>Bacteria</taxon>
        <taxon>Pseudomonadati</taxon>
        <taxon>Bacteroidota</taxon>
        <taxon>Bacteroidia</taxon>
        <taxon>Bacteroidales</taxon>
        <taxon>Bacteroidaceae</taxon>
        <taxon>Bacteroides</taxon>
    </lineage>
</organism>
<gene>
    <name evidence="1" type="ORF">F2Y87_22430</name>
</gene>
<dbReference type="AlphaFoldDB" id="A0A6L3JW29"/>
<comment type="caution">
    <text evidence="1">The sequence shown here is derived from an EMBL/GenBank/DDBJ whole genome shotgun (WGS) entry which is preliminary data.</text>
</comment>
<sequence>MGKGKKKKKNKEMELRLQLFMAKNKISASEEDFEEITKKLNEMLEGYPYPEKSAQVLSLEEIENTKKDKD</sequence>
<protein>
    <submittedName>
        <fullName evidence="1">Uncharacterized protein</fullName>
    </submittedName>
</protein>
<name>A0A6L3JW29_9BACE</name>